<comment type="catalytic activity">
    <reaction evidence="5">
        <text>biotin + L-lysyl-[protein] + ATP = N(6)-biotinyl-L-lysyl-[protein] + AMP + diphosphate + H(+)</text>
        <dbReference type="Rhea" id="RHEA:11756"/>
        <dbReference type="Rhea" id="RHEA-COMP:9752"/>
        <dbReference type="Rhea" id="RHEA-COMP:10505"/>
        <dbReference type="ChEBI" id="CHEBI:15378"/>
        <dbReference type="ChEBI" id="CHEBI:29969"/>
        <dbReference type="ChEBI" id="CHEBI:30616"/>
        <dbReference type="ChEBI" id="CHEBI:33019"/>
        <dbReference type="ChEBI" id="CHEBI:57586"/>
        <dbReference type="ChEBI" id="CHEBI:83144"/>
        <dbReference type="ChEBI" id="CHEBI:456215"/>
        <dbReference type="EC" id="6.3.4.15"/>
    </reaction>
</comment>
<evidence type="ECO:0000256" key="2">
    <source>
        <dbReference type="ARBA" id="ARBA00022741"/>
    </source>
</evidence>
<proteinExistence type="inferred from homology"/>
<keyword evidence="1 5" id="KW-0436">Ligase</keyword>
<evidence type="ECO:0000256" key="5">
    <source>
        <dbReference type="HAMAP-Rule" id="MF_00978"/>
    </source>
</evidence>
<keyword evidence="8" id="KW-1185">Reference proteome</keyword>
<name>A0A8J8MH81_9FIRM</name>
<gene>
    <name evidence="5" type="primary">birA</name>
    <name evidence="7" type="ORF">HZI73_04265</name>
</gene>
<comment type="caution">
    <text evidence="5">Lacks conserved residue(s) required for the propagation of feature annotation.</text>
</comment>
<keyword evidence="5" id="KW-0238">DNA-binding</keyword>
<dbReference type="Gene3D" id="1.10.10.10">
    <property type="entry name" value="Winged helix-like DNA-binding domain superfamily/Winged helix DNA-binding domain"/>
    <property type="match status" value="1"/>
</dbReference>
<keyword evidence="4 5" id="KW-0092">Biotin</keyword>
<feature type="binding site" evidence="5">
    <location>
        <begin position="89"/>
        <end position="91"/>
    </location>
    <ligand>
        <name>biotin</name>
        <dbReference type="ChEBI" id="CHEBI:57586"/>
    </ligand>
</feature>
<comment type="function">
    <text evidence="5">Acts both as a biotin--[acetyl-CoA-carboxylase] ligase and a repressor.</text>
</comment>
<dbReference type="InterPro" id="IPR003142">
    <property type="entry name" value="BPL_C"/>
</dbReference>
<dbReference type="RefSeq" id="WP_212697025.1">
    <property type="nucleotide sequence ID" value="NZ_CP058649.1"/>
</dbReference>
<evidence type="ECO:0000259" key="6">
    <source>
        <dbReference type="PROSITE" id="PS51733"/>
    </source>
</evidence>
<accession>A0A8J8MH81</accession>
<evidence type="ECO:0000256" key="3">
    <source>
        <dbReference type="ARBA" id="ARBA00022840"/>
    </source>
</evidence>
<dbReference type="InterPro" id="IPR008988">
    <property type="entry name" value="Transcriptional_repressor_C"/>
</dbReference>
<dbReference type="HAMAP" id="MF_00978">
    <property type="entry name" value="Bifunct_BirA"/>
    <property type="match status" value="1"/>
</dbReference>
<feature type="binding site" evidence="5">
    <location>
        <position position="113"/>
    </location>
    <ligand>
        <name>biotin</name>
        <dbReference type="ChEBI" id="CHEBI:57586"/>
    </ligand>
</feature>
<dbReference type="Pfam" id="PF02237">
    <property type="entry name" value="BPL_C"/>
    <property type="match status" value="1"/>
</dbReference>
<dbReference type="SUPFAM" id="SSF50037">
    <property type="entry name" value="C-terminal domain of transcriptional repressors"/>
    <property type="match status" value="1"/>
</dbReference>
<dbReference type="InterPro" id="IPR013196">
    <property type="entry name" value="HTH_11"/>
</dbReference>
<sequence>MKEKILQLLYDAEAYISGEEMSHTLGVSRTAIWKVINQLKSQGYEIESVTRKGYKLINAPDLLNKEELHYDLHTDFIGQEIHTYETLGSTNQEAKKLALEGLRDGTVVIANEQTAGKGRRGRSWVSPPGTGIWMTLLLRPDIQPQHASMVTLVAGLAVCEVIREVTGLEAEIKWPNDIVLNGKKICGLLTEMNSEIDYINFVVIGIGINVNVAEFPDELKGIATSLLLEGGQTYERKVLVKRILERFEKYYKLYLETEDLSHMIDAYQEHCVNIGREVRVSRKNEVLIGTVKKVSDKGELIVIDDKGDERLIHSGEVSVRGIYGYV</sequence>
<dbReference type="InterPro" id="IPR004143">
    <property type="entry name" value="BPL_LPL_catalytic"/>
</dbReference>
<feature type="DNA-binding region" description="H-T-H motif" evidence="5">
    <location>
        <begin position="18"/>
        <end position="37"/>
    </location>
</feature>
<dbReference type="SUPFAM" id="SSF55681">
    <property type="entry name" value="Class II aaRS and biotin synthetases"/>
    <property type="match status" value="1"/>
</dbReference>
<keyword evidence="5" id="KW-0678">Repressor</keyword>
<dbReference type="InterPro" id="IPR004408">
    <property type="entry name" value="Biotin_CoA_COase_ligase"/>
</dbReference>
<evidence type="ECO:0000313" key="8">
    <source>
        <dbReference type="Proteomes" id="UP000683246"/>
    </source>
</evidence>
<dbReference type="InterPro" id="IPR030855">
    <property type="entry name" value="Bifunct_BirA"/>
</dbReference>
<dbReference type="GO" id="GO:0006355">
    <property type="term" value="P:regulation of DNA-templated transcription"/>
    <property type="evidence" value="ECO:0007669"/>
    <property type="project" value="UniProtKB-UniRule"/>
</dbReference>
<feature type="domain" description="BPL/LPL catalytic" evidence="6">
    <location>
        <begin position="70"/>
        <end position="255"/>
    </location>
</feature>
<dbReference type="AlphaFoldDB" id="A0A8J8MH81"/>
<dbReference type="GO" id="GO:0016740">
    <property type="term" value="F:transferase activity"/>
    <property type="evidence" value="ECO:0007669"/>
    <property type="project" value="UniProtKB-ARBA"/>
</dbReference>
<dbReference type="Proteomes" id="UP000683246">
    <property type="component" value="Chromosome"/>
</dbReference>
<reference evidence="7" key="1">
    <citation type="submission" date="2020-07" db="EMBL/GenBank/DDBJ databases">
        <title>Vallitalea pronyensis genome.</title>
        <authorList>
            <person name="Postec A."/>
        </authorList>
    </citation>
    <scope>NUCLEOTIDE SEQUENCE</scope>
    <source>
        <strain evidence="7">FatNI3</strain>
    </source>
</reference>
<dbReference type="GO" id="GO:0005524">
    <property type="term" value="F:ATP binding"/>
    <property type="evidence" value="ECO:0007669"/>
    <property type="project" value="UniProtKB-UniRule"/>
</dbReference>
<dbReference type="GO" id="GO:0005737">
    <property type="term" value="C:cytoplasm"/>
    <property type="evidence" value="ECO:0007669"/>
    <property type="project" value="TreeGrafter"/>
</dbReference>
<dbReference type="Pfam" id="PF08279">
    <property type="entry name" value="HTH_11"/>
    <property type="match status" value="1"/>
</dbReference>
<dbReference type="InterPro" id="IPR036390">
    <property type="entry name" value="WH_DNA-bd_sf"/>
</dbReference>
<keyword evidence="3 5" id="KW-0067">ATP-binding</keyword>
<dbReference type="Gene3D" id="3.30.930.10">
    <property type="entry name" value="Bira Bifunctional Protein, Domain 2"/>
    <property type="match status" value="1"/>
</dbReference>
<dbReference type="PANTHER" id="PTHR12835:SF5">
    <property type="entry name" value="BIOTIN--PROTEIN LIGASE"/>
    <property type="match status" value="1"/>
</dbReference>
<dbReference type="InterPro" id="IPR045864">
    <property type="entry name" value="aa-tRNA-synth_II/BPL/LPL"/>
</dbReference>
<dbReference type="InterPro" id="IPR036388">
    <property type="entry name" value="WH-like_DNA-bd_sf"/>
</dbReference>
<dbReference type="NCBIfam" id="TIGR00121">
    <property type="entry name" value="birA_ligase"/>
    <property type="match status" value="1"/>
</dbReference>
<dbReference type="KEGG" id="vpy:HZI73_04265"/>
<dbReference type="Gene3D" id="2.30.30.100">
    <property type="match status" value="1"/>
</dbReference>
<dbReference type="PROSITE" id="PS51733">
    <property type="entry name" value="BPL_LPL_CATALYTIC"/>
    <property type="match status" value="1"/>
</dbReference>
<evidence type="ECO:0000256" key="4">
    <source>
        <dbReference type="ARBA" id="ARBA00023267"/>
    </source>
</evidence>
<dbReference type="Pfam" id="PF03099">
    <property type="entry name" value="BPL_LplA_LipB"/>
    <property type="match status" value="1"/>
</dbReference>
<evidence type="ECO:0000256" key="1">
    <source>
        <dbReference type="ARBA" id="ARBA00022598"/>
    </source>
</evidence>
<dbReference type="GO" id="GO:0004077">
    <property type="term" value="F:biotin--[biotin carboxyl-carrier protein] ligase activity"/>
    <property type="evidence" value="ECO:0007669"/>
    <property type="project" value="UniProtKB-UniRule"/>
</dbReference>
<dbReference type="SUPFAM" id="SSF46785">
    <property type="entry name" value="Winged helix' DNA-binding domain"/>
    <property type="match status" value="1"/>
</dbReference>
<dbReference type="EC" id="6.3.4.15" evidence="5"/>
<comment type="similarity">
    <text evidence="5">Belongs to the biotin--protein ligase family.</text>
</comment>
<keyword evidence="2 5" id="KW-0547">Nucleotide-binding</keyword>
<keyword evidence="5" id="KW-0804">Transcription</keyword>
<dbReference type="GO" id="GO:0009249">
    <property type="term" value="P:protein lipoylation"/>
    <property type="evidence" value="ECO:0007669"/>
    <property type="project" value="UniProtKB-ARBA"/>
</dbReference>
<feature type="binding site" evidence="5">
    <location>
        <position position="184"/>
    </location>
    <ligand>
        <name>biotin</name>
        <dbReference type="ChEBI" id="CHEBI:57586"/>
    </ligand>
</feature>
<dbReference type="PANTHER" id="PTHR12835">
    <property type="entry name" value="BIOTIN PROTEIN LIGASE"/>
    <property type="match status" value="1"/>
</dbReference>
<dbReference type="EMBL" id="CP058649">
    <property type="protein sequence ID" value="QUI21555.1"/>
    <property type="molecule type" value="Genomic_DNA"/>
</dbReference>
<protein>
    <recommendedName>
        <fullName evidence="5">Bifunctional ligase/repressor BirA</fullName>
    </recommendedName>
    <alternativeName>
        <fullName evidence="5">Biotin--[acetyl-CoA-carboxylase] ligase</fullName>
        <ecNumber evidence="5">6.3.4.15</ecNumber>
    </alternativeName>
    <alternativeName>
        <fullName evidence="5">Biotin--protein ligase</fullName>
    </alternativeName>
    <alternativeName>
        <fullName evidence="5">Biotin-[acetyl-CoA carboxylase] synthetase</fullName>
    </alternativeName>
</protein>
<dbReference type="GO" id="GO:0003677">
    <property type="term" value="F:DNA binding"/>
    <property type="evidence" value="ECO:0007669"/>
    <property type="project" value="UniProtKB-UniRule"/>
</dbReference>
<keyword evidence="5" id="KW-0805">Transcription regulation</keyword>
<dbReference type="CDD" id="cd16442">
    <property type="entry name" value="BPL"/>
    <property type="match status" value="1"/>
</dbReference>
<evidence type="ECO:0000313" key="7">
    <source>
        <dbReference type="EMBL" id="QUI21555.1"/>
    </source>
</evidence>
<organism evidence="7 8">
    <name type="scientific">Vallitalea pronyensis</name>
    <dbReference type="NCBI Taxonomy" id="1348613"/>
    <lineage>
        <taxon>Bacteria</taxon>
        <taxon>Bacillati</taxon>
        <taxon>Bacillota</taxon>
        <taxon>Clostridia</taxon>
        <taxon>Lachnospirales</taxon>
        <taxon>Vallitaleaceae</taxon>
        <taxon>Vallitalea</taxon>
    </lineage>
</organism>